<evidence type="ECO:0000256" key="1">
    <source>
        <dbReference type="ARBA" id="ARBA00023015"/>
    </source>
</evidence>
<feature type="domain" description="HTH luxR-type" evidence="5">
    <location>
        <begin position="153"/>
        <end position="218"/>
    </location>
</feature>
<evidence type="ECO:0000313" key="8">
    <source>
        <dbReference type="Proteomes" id="UP001549321"/>
    </source>
</evidence>
<dbReference type="PANTHER" id="PTHR44688">
    <property type="entry name" value="DNA-BINDING TRANSCRIPTIONAL ACTIVATOR DEVR_DOSR"/>
    <property type="match status" value="1"/>
</dbReference>
<gene>
    <name evidence="7" type="ORF">ABIE08_004613</name>
</gene>
<dbReference type="Proteomes" id="UP001549321">
    <property type="component" value="Unassembled WGS sequence"/>
</dbReference>
<dbReference type="Gene3D" id="1.10.10.10">
    <property type="entry name" value="Winged helix-like DNA-binding domain superfamily/Winged helix DNA-binding domain"/>
    <property type="match status" value="1"/>
</dbReference>
<dbReference type="CDD" id="cd17537">
    <property type="entry name" value="REC_FixJ"/>
    <property type="match status" value="1"/>
</dbReference>
<dbReference type="SMART" id="SM00448">
    <property type="entry name" value="REC"/>
    <property type="match status" value="1"/>
</dbReference>
<protein>
    <submittedName>
        <fullName evidence="7">FixJ family two-component response regulator</fullName>
    </submittedName>
</protein>
<dbReference type="SMART" id="SM00421">
    <property type="entry name" value="HTH_LUXR"/>
    <property type="match status" value="1"/>
</dbReference>
<evidence type="ECO:0000259" key="6">
    <source>
        <dbReference type="PROSITE" id="PS50110"/>
    </source>
</evidence>
<keyword evidence="8" id="KW-1185">Reference proteome</keyword>
<dbReference type="SUPFAM" id="SSF46894">
    <property type="entry name" value="C-terminal effector domain of the bipartite response regulators"/>
    <property type="match status" value="1"/>
</dbReference>
<feature type="modified residue" description="4-aspartylphosphate" evidence="4">
    <location>
        <position position="72"/>
    </location>
</feature>
<dbReference type="InterPro" id="IPR000792">
    <property type="entry name" value="Tscrpt_reg_LuxR_C"/>
</dbReference>
<evidence type="ECO:0000313" key="7">
    <source>
        <dbReference type="EMBL" id="MET4636650.1"/>
    </source>
</evidence>
<dbReference type="EMBL" id="JBEPSM010000005">
    <property type="protein sequence ID" value="MET4636650.1"/>
    <property type="molecule type" value="Genomic_DNA"/>
</dbReference>
<organism evidence="7 8">
    <name type="scientific">Kaistia defluvii</name>
    <dbReference type="NCBI Taxonomy" id="410841"/>
    <lineage>
        <taxon>Bacteria</taxon>
        <taxon>Pseudomonadati</taxon>
        <taxon>Pseudomonadota</taxon>
        <taxon>Alphaproteobacteria</taxon>
        <taxon>Hyphomicrobiales</taxon>
        <taxon>Kaistiaceae</taxon>
        <taxon>Kaistia</taxon>
    </lineage>
</organism>
<evidence type="ECO:0000259" key="5">
    <source>
        <dbReference type="PROSITE" id="PS50043"/>
    </source>
</evidence>
<dbReference type="InterPro" id="IPR011006">
    <property type="entry name" value="CheY-like_superfamily"/>
</dbReference>
<dbReference type="Pfam" id="PF00196">
    <property type="entry name" value="GerE"/>
    <property type="match status" value="1"/>
</dbReference>
<keyword evidence="2" id="KW-0238">DNA-binding</keyword>
<feature type="domain" description="Response regulatory" evidence="6">
    <location>
        <begin position="23"/>
        <end position="137"/>
    </location>
</feature>
<dbReference type="PANTHER" id="PTHR44688:SF16">
    <property type="entry name" value="DNA-BINDING TRANSCRIPTIONAL ACTIVATOR DEVR_DOSR"/>
    <property type="match status" value="1"/>
</dbReference>
<dbReference type="InterPro" id="IPR001789">
    <property type="entry name" value="Sig_transdc_resp-reg_receiver"/>
</dbReference>
<accession>A0ABV2R5T5</accession>
<dbReference type="PRINTS" id="PR00038">
    <property type="entry name" value="HTHLUXR"/>
</dbReference>
<proteinExistence type="predicted"/>
<evidence type="ECO:0000256" key="2">
    <source>
        <dbReference type="ARBA" id="ARBA00023125"/>
    </source>
</evidence>
<keyword evidence="3" id="KW-0804">Transcription</keyword>
<comment type="caution">
    <text evidence="7">The sequence shown here is derived from an EMBL/GenBank/DDBJ whole genome shotgun (WGS) entry which is preliminary data.</text>
</comment>
<keyword evidence="1" id="KW-0805">Transcription regulation</keyword>
<dbReference type="SUPFAM" id="SSF52172">
    <property type="entry name" value="CheY-like"/>
    <property type="match status" value="1"/>
</dbReference>
<keyword evidence="4" id="KW-0597">Phosphoprotein</keyword>
<dbReference type="PROSITE" id="PS00622">
    <property type="entry name" value="HTH_LUXR_1"/>
    <property type="match status" value="1"/>
</dbReference>
<evidence type="ECO:0000256" key="4">
    <source>
        <dbReference type="PROSITE-ProRule" id="PRU00169"/>
    </source>
</evidence>
<reference evidence="7 8" key="1">
    <citation type="submission" date="2024-06" db="EMBL/GenBank/DDBJ databases">
        <title>Sorghum-associated microbial communities from plants grown in Nebraska, USA.</title>
        <authorList>
            <person name="Schachtman D."/>
        </authorList>
    </citation>
    <scope>NUCLEOTIDE SEQUENCE [LARGE SCALE GENOMIC DNA]</scope>
    <source>
        <strain evidence="7 8">3207</strain>
    </source>
</reference>
<dbReference type="Gene3D" id="3.40.50.2300">
    <property type="match status" value="1"/>
</dbReference>
<sequence>MQRQLEAPSEGGSMSISSPLLPLVIVVDDDAELRESLKDLFTSIGIETKAYASTSDLLAAGLPDRPSCLVLDLRMPGTSGLELQTHLAKIGARIPIVFITGHGDVSTSVRAMKAGAVDFLPKPFRDQELLDAVTTALRADETRRVDDREVTELRGLAAQLTPREMDVLRGVGRGLLNKQIAYEMGVTEITVKMHRSNAGRKLKVVSVADMVRKIKLLNM</sequence>
<dbReference type="InterPro" id="IPR016032">
    <property type="entry name" value="Sig_transdc_resp-reg_C-effctor"/>
</dbReference>
<evidence type="ECO:0000256" key="3">
    <source>
        <dbReference type="ARBA" id="ARBA00023163"/>
    </source>
</evidence>
<dbReference type="PROSITE" id="PS50043">
    <property type="entry name" value="HTH_LUXR_2"/>
    <property type="match status" value="1"/>
</dbReference>
<dbReference type="InterPro" id="IPR036388">
    <property type="entry name" value="WH-like_DNA-bd_sf"/>
</dbReference>
<name>A0ABV2R5T5_9HYPH</name>
<dbReference type="PROSITE" id="PS50110">
    <property type="entry name" value="RESPONSE_REGULATORY"/>
    <property type="match status" value="1"/>
</dbReference>
<dbReference type="CDD" id="cd06170">
    <property type="entry name" value="LuxR_C_like"/>
    <property type="match status" value="1"/>
</dbReference>
<dbReference type="Pfam" id="PF00072">
    <property type="entry name" value="Response_reg"/>
    <property type="match status" value="1"/>
</dbReference>